<dbReference type="InterPro" id="IPR003439">
    <property type="entry name" value="ABC_transporter-like_ATP-bd"/>
</dbReference>
<dbReference type="RefSeq" id="WP_078699385.1">
    <property type="nucleotide sequence ID" value="NZ_LT796768.1"/>
</dbReference>
<dbReference type="PROSITE" id="PS50893">
    <property type="entry name" value="ABC_TRANSPORTER_2"/>
    <property type="match status" value="1"/>
</dbReference>
<dbReference type="InterPro" id="IPR017871">
    <property type="entry name" value="ABC_transporter-like_CS"/>
</dbReference>
<dbReference type="PANTHER" id="PTHR43776:SF7">
    <property type="entry name" value="D,D-DIPEPTIDE TRANSPORT ATP-BINDING PROTEIN DDPF-RELATED"/>
    <property type="match status" value="1"/>
</dbReference>
<reference evidence="7" key="1">
    <citation type="submission" date="2017-02" db="EMBL/GenBank/DDBJ databases">
        <authorList>
            <person name="Varghese N."/>
            <person name="Submissions S."/>
        </authorList>
    </citation>
    <scope>NUCLEOTIDE SEQUENCE [LARGE SCALE GENOMIC DNA]</scope>
    <source>
        <strain evidence="7">9H-4</strain>
    </source>
</reference>
<dbReference type="PANTHER" id="PTHR43776">
    <property type="entry name" value="TRANSPORT ATP-BINDING PROTEIN"/>
    <property type="match status" value="1"/>
</dbReference>
<proteinExistence type="inferred from homology"/>
<evidence type="ECO:0000256" key="1">
    <source>
        <dbReference type="ARBA" id="ARBA00005417"/>
    </source>
</evidence>
<evidence type="ECO:0000313" key="6">
    <source>
        <dbReference type="EMBL" id="SKB06384.1"/>
    </source>
</evidence>
<gene>
    <name evidence="6" type="ORF">SAMN06295964_1288</name>
</gene>
<sequence length="334" mass="35703">MLEVENLRIRYPGRDRPTVIEDVSFAIAPGGALGLVGESGSGKSTIAKAIVGLAPVTGGSIAVDGSPIDHARARSRRALHDRVQLVFQDPRASLNPRRSVGDAVADAFVGGATISTSVERGRRLAELLEQVGLPASFAERFPSELSGGQAQRVAIARALGRRPRLLLLDEVTASLDVSVQASILNLLRDLRDELGLTYLVIAHDLAIVRYLCDHAMVLQAGVVLERAAVAELFDEPRHPYTKVLIDSVPEMESPDGRELALVTGDPPDPAHRPSGCVFTSRCPIGPLHRVGREICLSDRPPLSPQGDAEVACHFPITHSAGAREVFDAPRTVST</sequence>
<dbReference type="SUPFAM" id="SSF52540">
    <property type="entry name" value="P-loop containing nucleoside triphosphate hydrolases"/>
    <property type="match status" value="1"/>
</dbReference>
<dbReference type="PROSITE" id="PS00211">
    <property type="entry name" value="ABC_TRANSPORTER_1"/>
    <property type="match status" value="1"/>
</dbReference>
<dbReference type="InterPro" id="IPR003593">
    <property type="entry name" value="AAA+_ATPase"/>
</dbReference>
<dbReference type="GO" id="GO:0005524">
    <property type="term" value="F:ATP binding"/>
    <property type="evidence" value="ECO:0007669"/>
    <property type="project" value="UniProtKB-KW"/>
</dbReference>
<dbReference type="STRING" id="1736691.SAMN06295964_1288"/>
<dbReference type="Proteomes" id="UP000191040">
    <property type="component" value="Chromosome I"/>
</dbReference>
<dbReference type="OrthoDB" id="5357528at2"/>
<dbReference type="CDD" id="cd03257">
    <property type="entry name" value="ABC_NikE_OppD_transporters"/>
    <property type="match status" value="1"/>
</dbReference>
<dbReference type="Pfam" id="PF00005">
    <property type="entry name" value="ABC_tran"/>
    <property type="match status" value="1"/>
</dbReference>
<feature type="domain" description="ABC transporter" evidence="5">
    <location>
        <begin position="2"/>
        <end position="245"/>
    </location>
</feature>
<evidence type="ECO:0000259" key="5">
    <source>
        <dbReference type="PROSITE" id="PS50893"/>
    </source>
</evidence>
<dbReference type="GO" id="GO:0016887">
    <property type="term" value="F:ATP hydrolysis activity"/>
    <property type="evidence" value="ECO:0007669"/>
    <property type="project" value="InterPro"/>
</dbReference>
<evidence type="ECO:0000256" key="2">
    <source>
        <dbReference type="ARBA" id="ARBA00022448"/>
    </source>
</evidence>
<keyword evidence="4 6" id="KW-0067">ATP-binding</keyword>
<dbReference type="SMART" id="SM00382">
    <property type="entry name" value="AAA"/>
    <property type="match status" value="1"/>
</dbReference>
<dbReference type="AlphaFoldDB" id="A0A1T4YX73"/>
<dbReference type="Pfam" id="PF08352">
    <property type="entry name" value="oligo_HPY"/>
    <property type="match status" value="1"/>
</dbReference>
<organism evidence="6 7">
    <name type="scientific">Aeromicrobium choanae</name>
    <dbReference type="NCBI Taxonomy" id="1736691"/>
    <lineage>
        <taxon>Bacteria</taxon>
        <taxon>Bacillati</taxon>
        <taxon>Actinomycetota</taxon>
        <taxon>Actinomycetes</taxon>
        <taxon>Propionibacteriales</taxon>
        <taxon>Nocardioidaceae</taxon>
        <taxon>Aeromicrobium</taxon>
    </lineage>
</organism>
<evidence type="ECO:0000256" key="4">
    <source>
        <dbReference type="ARBA" id="ARBA00022840"/>
    </source>
</evidence>
<dbReference type="EMBL" id="LT796768">
    <property type="protein sequence ID" value="SKB06384.1"/>
    <property type="molecule type" value="Genomic_DNA"/>
</dbReference>
<dbReference type="InterPro" id="IPR027417">
    <property type="entry name" value="P-loop_NTPase"/>
</dbReference>
<keyword evidence="7" id="KW-1185">Reference proteome</keyword>
<dbReference type="GO" id="GO:0015833">
    <property type="term" value="P:peptide transport"/>
    <property type="evidence" value="ECO:0007669"/>
    <property type="project" value="InterPro"/>
</dbReference>
<evidence type="ECO:0000256" key="3">
    <source>
        <dbReference type="ARBA" id="ARBA00022741"/>
    </source>
</evidence>
<name>A0A1T4YX73_9ACTN</name>
<protein>
    <submittedName>
        <fullName evidence="6">Peptide/nickel transport system ATP-binding protein</fullName>
    </submittedName>
</protein>
<comment type="similarity">
    <text evidence="1">Belongs to the ABC transporter superfamily.</text>
</comment>
<evidence type="ECO:0000313" key="7">
    <source>
        <dbReference type="Proteomes" id="UP000191040"/>
    </source>
</evidence>
<keyword evidence="2" id="KW-0813">Transport</keyword>
<accession>A0A1T4YX73</accession>
<dbReference type="InterPro" id="IPR013563">
    <property type="entry name" value="Oligopep_ABC_C"/>
</dbReference>
<keyword evidence="3" id="KW-0547">Nucleotide-binding</keyword>
<dbReference type="Gene3D" id="3.40.50.300">
    <property type="entry name" value="P-loop containing nucleotide triphosphate hydrolases"/>
    <property type="match status" value="1"/>
</dbReference>
<dbReference type="GO" id="GO:0055085">
    <property type="term" value="P:transmembrane transport"/>
    <property type="evidence" value="ECO:0007669"/>
    <property type="project" value="UniProtKB-ARBA"/>
</dbReference>
<dbReference type="InterPro" id="IPR050319">
    <property type="entry name" value="ABC_transp_ATP-bind"/>
</dbReference>
<dbReference type="NCBIfam" id="TIGR01727">
    <property type="entry name" value="oligo_HPY"/>
    <property type="match status" value="1"/>
</dbReference>